<gene>
    <name evidence="1" type="ORF">SAMN05421732_101910</name>
</gene>
<evidence type="ECO:0000313" key="1">
    <source>
        <dbReference type="EMBL" id="SDB91547.1"/>
    </source>
</evidence>
<name>A0A1G6HB68_9GAMM</name>
<dbReference type="PROSITE" id="PS51257">
    <property type="entry name" value="PROKAR_LIPOPROTEIN"/>
    <property type="match status" value="1"/>
</dbReference>
<sequence length="652" mass="70626">MKNKYLLPFTLTTLMAALSGCGGESANVIPEVYEGSTTNGTCTIGSTGCLGFALDYPLSGLNFTCSSDTKNSFVTTFDAKDGAATGACKVGDKITFFIKGEKDKQINLGTLDLNKIAKVSTSQLPRLTILDIASGMTNTPARSLDANDSTVKVAMRLAKILQALALQNGGIADPTDIQALYITDQQRVDLERISQSISQDAFVNTADADFELLIKPWLNISNITNEQAFSTVSMLMNISNAGVYQPEFSLFSTFGVVSSLSGSDGLVGCNKETCNTQDSSTQHLFGHFMLITDRDGYTFGSGMQWRGPGVSDTSTVGGLNTKLLTTTRPIRMTANAQDHWINPVTKKIDRNFDFQVDQVVTPLSIYQGTLYNDYMIAGKEQFYKLLTGKTEVTAADKLDFGLWTQTIGSENFKGTLDLYKTFPITYLDKRVFKSVNNAKSGEAYIFPMYANLTFKFTDTSVNDVVLGIVIDEKGNIRTNMKPGSTEDDMSTALDVELPSGKTACEATGFNSSTYIDQNGVQQYRIGTVSRAFTNDKNISLRMVLANANLKKVDGALVGMNTNIKTSSTGESIVVGGALLNVTNLLNLTSGKADVTFKDSEVEEVKWASTLSSFQKVYNANNSTHTSQDKEIAKLIGGTLTFALAPCYTVKIK</sequence>
<organism evidence="1 2">
    <name type="scientific">Acinetobacter kookii</name>
    <dbReference type="NCBI Taxonomy" id="1226327"/>
    <lineage>
        <taxon>Bacteria</taxon>
        <taxon>Pseudomonadati</taxon>
        <taxon>Pseudomonadota</taxon>
        <taxon>Gammaproteobacteria</taxon>
        <taxon>Moraxellales</taxon>
        <taxon>Moraxellaceae</taxon>
        <taxon>Acinetobacter</taxon>
    </lineage>
</organism>
<reference evidence="2" key="1">
    <citation type="submission" date="2016-09" db="EMBL/GenBank/DDBJ databases">
        <authorList>
            <person name="Varghese N."/>
            <person name="Submissions S."/>
        </authorList>
    </citation>
    <scope>NUCLEOTIDE SEQUENCE [LARGE SCALE GENOMIC DNA]</scope>
    <source>
        <strain evidence="2">ANC 4667</strain>
    </source>
</reference>
<accession>A0A1G6HB68</accession>
<dbReference type="STRING" id="1226327.SAMN05421732_101910"/>
<dbReference type="RefSeq" id="WP_092818922.1">
    <property type="nucleotide sequence ID" value="NZ_BAABKJ010000005.1"/>
</dbReference>
<dbReference type="Proteomes" id="UP000243468">
    <property type="component" value="Unassembled WGS sequence"/>
</dbReference>
<dbReference type="OrthoDB" id="6712396at2"/>
<evidence type="ECO:0008006" key="3">
    <source>
        <dbReference type="Google" id="ProtNLM"/>
    </source>
</evidence>
<evidence type="ECO:0000313" key="2">
    <source>
        <dbReference type="Proteomes" id="UP000243468"/>
    </source>
</evidence>
<proteinExistence type="predicted"/>
<keyword evidence="2" id="KW-1185">Reference proteome</keyword>
<protein>
    <recommendedName>
        <fullName evidence="3">Pilus assembly protein FilF</fullName>
    </recommendedName>
</protein>
<dbReference type="EMBL" id="FMYO01000001">
    <property type="protein sequence ID" value="SDB91547.1"/>
    <property type="molecule type" value="Genomic_DNA"/>
</dbReference>
<dbReference type="AlphaFoldDB" id="A0A1G6HB68"/>